<dbReference type="GO" id="GO:0016799">
    <property type="term" value="F:hydrolase activity, hydrolyzing N-glycosyl compounds"/>
    <property type="evidence" value="ECO:0007669"/>
    <property type="project" value="TreeGrafter"/>
</dbReference>
<proteinExistence type="inferred from homology"/>
<dbReference type="NCBIfam" id="TIGR00730">
    <property type="entry name" value="Rossman fold protein, TIGR00730 family"/>
    <property type="match status" value="1"/>
</dbReference>
<name>A0A9I9DDN2_CUCME</name>
<comment type="function">
    <text evidence="4 7">Cytokinin-activating enzyme working in the direct activation pathway. Phosphoribohydrolase that converts inactive cytokinin nucleotides to the biologically active free-base forms.</text>
</comment>
<protein>
    <recommendedName>
        <fullName evidence="2 7">Cytokinin riboside 5'-monophosphate phosphoribohydrolase</fullName>
        <ecNumber evidence="2 7">3.2.2.n1</ecNumber>
    </recommendedName>
</protein>
<dbReference type="EC" id="3.2.2.n1" evidence="2 7"/>
<comment type="catalytic activity">
    <reaction evidence="5 7">
        <text>N(6)-(dimethylallyl)adenosine 5'-phosphate + H2O = N(6)-dimethylallyladenine + D-ribose 5-phosphate</text>
        <dbReference type="Rhea" id="RHEA:48560"/>
        <dbReference type="ChEBI" id="CHEBI:15377"/>
        <dbReference type="ChEBI" id="CHEBI:17660"/>
        <dbReference type="ChEBI" id="CHEBI:57526"/>
        <dbReference type="ChEBI" id="CHEBI:78346"/>
        <dbReference type="EC" id="3.2.2.n1"/>
    </reaction>
</comment>
<comment type="catalytic activity">
    <reaction evidence="6 7">
        <text>9-ribosyl-trans-zeatin 5'-phosphate + H2O = trans-zeatin + D-ribose 5-phosphate</text>
        <dbReference type="Rhea" id="RHEA:48564"/>
        <dbReference type="ChEBI" id="CHEBI:15377"/>
        <dbReference type="ChEBI" id="CHEBI:16522"/>
        <dbReference type="ChEBI" id="CHEBI:78346"/>
        <dbReference type="ChEBI" id="CHEBI:87947"/>
        <dbReference type="EC" id="3.2.2.n1"/>
    </reaction>
</comment>
<evidence type="ECO:0000256" key="6">
    <source>
        <dbReference type="ARBA" id="ARBA00049153"/>
    </source>
</evidence>
<evidence type="ECO:0000256" key="7">
    <source>
        <dbReference type="RuleBase" id="RU363015"/>
    </source>
</evidence>
<accession>A0A9I9DDN2</accession>
<keyword evidence="7" id="KW-0378">Hydrolase</keyword>
<dbReference type="GO" id="GO:0005634">
    <property type="term" value="C:nucleus"/>
    <property type="evidence" value="ECO:0007669"/>
    <property type="project" value="TreeGrafter"/>
</dbReference>
<organism evidence="8">
    <name type="scientific">Cucumis melo</name>
    <name type="common">Muskmelon</name>
    <dbReference type="NCBI Taxonomy" id="3656"/>
    <lineage>
        <taxon>Eukaryota</taxon>
        <taxon>Viridiplantae</taxon>
        <taxon>Streptophyta</taxon>
        <taxon>Embryophyta</taxon>
        <taxon>Tracheophyta</taxon>
        <taxon>Spermatophyta</taxon>
        <taxon>Magnoliopsida</taxon>
        <taxon>eudicotyledons</taxon>
        <taxon>Gunneridae</taxon>
        <taxon>Pentapetalae</taxon>
        <taxon>rosids</taxon>
        <taxon>fabids</taxon>
        <taxon>Cucurbitales</taxon>
        <taxon>Cucurbitaceae</taxon>
        <taxon>Benincaseae</taxon>
        <taxon>Cucumis</taxon>
    </lineage>
</organism>
<dbReference type="PANTHER" id="PTHR31223:SF11">
    <property type="entry name" value="CYTOKININ RIBOSIDE 5'-MONOPHOSPHATE PHOSPHORIBOHYDROLASE LOG8-RELATED"/>
    <property type="match status" value="1"/>
</dbReference>
<dbReference type="InterPro" id="IPR005269">
    <property type="entry name" value="LOG"/>
</dbReference>
<dbReference type="AlphaFoldDB" id="A0A9I9DDN2"/>
<comment type="similarity">
    <text evidence="1 7">Belongs to the LOG family.</text>
</comment>
<dbReference type="EnsemblPlants" id="MELO3C016881.2.1">
    <property type="protein sequence ID" value="MELO3C016881.2.1"/>
    <property type="gene ID" value="MELO3C016881.2"/>
</dbReference>
<dbReference type="Gene3D" id="3.40.50.450">
    <property type="match status" value="1"/>
</dbReference>
<dbReference type="Pfam" id="PF03641">
    <property type="entry name" value="Lysine_decarbox"/>
    <property type="match status" value="1"/>
</dbReference>
<keyword evidence="3 7" id="KW-0203">Cytokinin biosynthesis</keyword>
<dbReference type="PANTHER" id="PTHR31223">
    <property type="entry name" value="LOG FAMILY PROTEIN YJL055W"/>
    <property type="match status" value="1"/>
</dbReference>
<evidence type="ECO:0000313" key="8">
    <source>
        <dbReference type="EnsemblPlants" id="MELO3C016881.2.1"/>
    </source>
</evidence>
<sequence>MRIVFDLCLLARVIPKALMPHEISGQTVGEVRTVLDMHERKAAMARESDAFIALPGGYGTMEELLEMITWAQLGIHKKPVGLLNVDGYYNSLLALFDNGVIEGFIKPVAREIVISAPTAKELMEKMEEHTPFREHVAPHESWEMEHLGDYPSHETKP</sequence>
<dbReference type="Gramene" id="MELO3C016881.2.1">
    <property type="protein sequence ID" value="MELO3C016881.2.1"/>
    <property type="gene ID" value="MELO3C016881.2"/>
</dbReference>
<evidence type="ECO:0000256" key="5">
    <source>
        <dbReference type="ARBA" id="ARBA00047718"/>
    </source>
</evidence>
<evidence type="ECO:0000256" key="2">
    <source>
        <dbReference type="ARBA" id="ARBA00012205"/>
    </source>
</evidence>
<evidence type="ECO:0000256" key="1">
    <source>
        <dbReference type="ARBA" id="ARBA00006763"/>
    </source>
</evidence>
<reference evidence="8" key="1">
    <citation type="submission" date="2023-03" db="UniProtKB">
        <authorList>
            <consortium name="EnsemblPlants"/>
        </authorList>
    </citation>
    <scope>IDENTIFICATION</scope>
</reference>
<evidence type="ECO:0000256" key="4">
    <source>
        <dbReference type="ARBA" id="ARBA00024884"/>
    </source>
</evidence>
<dbReference type="GO" id="GO:0005829">
    <property type="term" value="C:cytosol"/>
    <property type="evidence" value="ECO:0007669"/>
    <property type="project" value="UniProtKB-ARBA"/>
</dbReference>
<dbReference type="GO" id="GO:0009691">
    <property type="term" value="P:cytokinin biosynthetic process"/>
    <property type="evidence" value="ECO:0007669"/>
    <property type="project" value="UniProtKB-UniRule"/>
</dbReference>
<evidence type="ECO:0000256" key="3">
    <source>
        <dbReference type="ARBA" id="ARBA00022712"/>
    </source>
</evidence>
<dbReference type="SUPFAM" id="SSF102405">
    <property type="entry name" value="MCP/YpsA-like"/>
    <property type="match status" value="1"/>
</dbReference>
<dbReference type="InterPro" id="IPR031100">
    <property type="entry name" value="LOG_fam"/>
</dbReference>